<dbReference type="GO" id="GO:0006357">
    <property type="term" value="P:regulation of transcription by RNA polymerase II"/>
    <property type="evidence" value="ECO:0007669"/>
    <property type="project" value="TreeGrafter"/>
</dbReference>
<dbReference type="InterPro" id="IPR033471">
    <property type="entry name" value="DIRP"/>
</dbReference>
<dbReference type="GO" id="GO:0005654">
    <property type="term" value="C:nucleoplasm"/>
    <property type="evidence" value="ECO:0007669"/>
    <property type="project" value="TreeGrafter"/>
</dbReference>
<dbReference type="InterPro" id="IPR001005">
    <property type="entry name" value="SANT/Myb"/>
</dbReference>
<dbReference type="GO" id="GO:0017053">
    <property type="term" value="C:transcription repressor complex"/>
    <property type="evidence" value="ECO:0007669"/>
    <property type="project" value="InterPro"/>
</dbReference>
<proteinExistence type="predicted"/>
<sequence>MGPTKKSRVVNKCSSEANKEWPDNDGTSTNNRKIRKRKLSDVLGSRWSKEDLEHFYEAYCRYGKDWKKVAAVVRNRSIDMVEALYNMNREYLSLPEGTATAAGLVARMTDHYNILDGSERDRESNQVLKASHKPQKRGRGKPQLDMPKGYEGPHPDYLQKQSAVSSSGHQPLLKNHFGDLFGGNRLRAVGKRTPRIPVPLWHDNNERNNTISPQRRDLNFRVDAAADEGVHGTALALAEASQRGKPSQIAETCDNKAECVRSSPMWSGKTGHAEPGMTSLDYNSVGIDGDSVQGNLESIEADNGGFTSDARLSNIEGNGASKIQRKVKKLQEKKSKGPGIQIYQFDDAREACSGAEEGHDVRHGKHEIDAEVRDRKTAIGLQGSSHEFLSPDESCALDALQALADLPVKILLPDSASKSGSSEHANEQNRSVDSAFTSNMPGSMSAKQESDKSRISVIKDAYSSDVGVHVVRQKSVHKNLSPGGNSIFEATKADHPSISKMLKRKRKRPAEMVSVEEGKTSSGGQLVPLAKQQSPGCSYLSIDLGRGETSLTESTPQVSAANHPSMPTSARNKRKISLQKAMAQRKYRFSDGVGDQGLSGCSHFANSKAADLKGKISHCLSLQFLRRWCAFEWFYSALDYPWFSRSEYMEYLNYVGLGHVPRLTRCERSIVRSSLGKPRRLSERFLLEEREKLNQYRESVRTYYDELRAGVREGLPADLARPLSVGQRVIARHPRKGEIHDGSILTVDRDRCRVQFDRPDLGVEFVMDIDCMPLNPWENMPEDLRKQNGVNYHLCNNFTGKKPDGHIMELKMDSSAKFSPKKSLVIADGTSIMASTKYPCIALNEQAKGDMKDANALGKYSASEVAIVAQHMICDQPCTSAQIQEREADIRALAELNCALKKKEALLMELREMNEEVAGKKNDGDSERDLGHFRKQYAMVLLQLQEARDQVGSALLVLRQRNTFHGISASPLHRSMENSGLAGCSGSFNTYDLYNHDTGSHVVEIVENSMSQARKMVDVTVQAMSSLRDGEDALTCIGEAIESKNNQCFGTESSKSRIRYIPHPGNFNNQNQAVSCILQPATTHALSPRVQFSYAIPSELISSCVATFLMIQDCAARQYPPAEVAQILEYAVTSLQPCCSQNLPIYREIETCMGIIKNQMLALIPSLSTTFCPEVSV</sequence>
<dbReference type="Gene3D" id="1.20.58.1880">
    <property type="match status" value="1"/>
</dbReference>
<feature type="region of interest" description="Disordered" evidence="4">
    <location>
        <begin position="117"/>
        <end position="155"/>
    </location>
</feature>
<dbReference type="GeneID" id="103702014"/>
<dbReference type="PROSITE" id="PS51293">
    <property type="entry name" value="SANT"/>
    <property type="match status" value="1"/>
</dbReference>
<evidence type="ECO:0000313" key="6">
    <source>
        <dbReference type="Proteomes" id="UP000228380"/>
    </source>
</evidence>
<feature type="domain" description="SANT" evidence="5">
    <location>
        <begin position="42"/>
        <end position="77"/>
    </location>
</feature>
<organism evidence="6 8">
    <name type="scientific">Phoenix dactylifera</name>
    <name type="common">Date palm</name>
    <dbReference type="NCBI Taxonomy" id="42345"/>
    <lineage>
        <taxon>Eukaryota</taxon>
        <taxon>Viridiplantae</taxon>
        <taxon>Streptophyta</taxon>
        <taxon>Embryophyta</taxon>
        <taxon>Tracheophyta</taxon>
        <taxon>Spermatophyta</taxon>
        <taxon>Magnoliopsida</taxon>
        <taxon>Liliopsida</taxon>
        <taxon>Arecaceae</taxon>
        <taxon>Coryphoideae</taxon>
        <taxon>Phoeniceae</taxon>
        <taxon>Phoenix</taxon>
    </lineage>
</organism>
<feature type="compositionally biased region" description="Polar residues" evidence="4">
    <location>
        <begin position="416"/>
        <end position="447"/>
    </location>
</feature>
<evidence type="ECO:0000313" key="9">
    <source>
        <dbReference type="RefSeq" id="XP_038985219.1"/>
    </source>
</evidence>
<evidence type="ECO:0000256" key="3">
    <source>
        <dbReference type="SAM" id="Coils"/>
    </source>
</evidence>
<dbReference type="Pfam" id="PF06584">
    <property type="entry name" value="DIRP"/>
    <property type="match status" value="1"/>
</dbReference>
<dbReference type="PANTHER" id="PTHR21689">
    <property type="entry name" value="LIN-9"/>
    <property type="match status" value="1"/>
</dbReference>
<dbReference type="InterPro" id="IPR009057">
    <property type="entry name" value="Homeodomain-like_sf"/>
</dbReference>
<evidence type="ECO:0000313" key="8">
    <source>
        <dbReference type="RefSeq" id="XP_038985218.1"/>
    </source>
</evidence>
<protein>
    <submittedName>
        <fullName evidence="7 8">Protein ALWAYS EARLY 3-like isoform X1</fullName>
    </submittedName>
</protein>
<name>A0A8B9AMH0_PHODC</name>
<dbReference type="SUPFAM" id="SSF46689">
    <property type="entry name" value="Homeodomain-like"/>
    <property type="match status" value="1"/>
</dbReference>
<feature type="compositionally biased region" description="Polar residues" evidence="4">
    <location>
        <begin position="550"/>
        <end position="570"/>
    </location>
</feature>
<accession>A0A8B9AMH0</accession>
<dbReference type="RefSeq" id="XP_038985219.1">
    <property type="nucleotide sequence ID" value="XM_039129291.1"/>
</dbReference>
<gene>
    <name evidence="7 8 9" type="primary">LOC103702014</name>
</gene>
<evidence type="ECO:0000259" key="5">
    <source>
        <dbReference type="PROSITE" id="PS51293"/>
    </source>
</evidence>
<dbReference type="GO" id="GO:0006351">
    <property type="term" value="P:DNA-templated transcription"/>
    <property type="evidence" value="ECO:0007669"/>
    <property type="project" value="InterPro"/>
</dbReference>
<dbReference type="KEGG" id="pda:103702014"/>
<dbReference type="InterPro" id="IPR017884">
    <property type="entry name" value="SANT_dom"/>
</dbReference>
<keyword evidence="3" id="KW-0175">Coiled coil</keyword>
<keyword evidence="6" id="KW-1185">Reference proteome</keyword>
<dbReference type="SMART" id="SM01135">
    <property type="entry name" value="DIRP"/>
    <property type="match status" value="1"/>
</dbReference>
<dbReference type="CDD" id="cd00167">
    <property type="entry name" value="SANT"/>
    <property type="match status" value="1"/>
</dbReference>
<evidence type="ECO:0000256" key="4">
    <source>
        <dbReference type="SAM" id="MobiDB-lite"/>
    </source>
</evidence>
<dbReference type="GO" id="GO:0003677">
    <property type="term" value="F:DNA binding"/>
    <property type="evidence" value="ECO:0007669"/>
    <property type="project" value="TreeGrafter"/>
</dbReference>
<reference evidence="6" key="1">
    <citation type="journal article" date="2019" name="Nat. Commun.">
        <title>Genome-wide association mapping of date palm fruit traits.</title>
        <authorList>
            <person name="Hazzouri K.M."/>
            <person name="Gros-Balthazard M."/>
            <person name="Flowers J.M."/>
            <person name="Copetti D."/>
            <person name="Lemansour A."/>
            <person name="Lebrun M."/>
            <person name="Masmoudi K."/>
            <person name="Ferrand S."/>
            <person name="Dhar M.I."/>
            <person name="Fresquez Z.A."/>
            <person name="Rosas U."/>
            <person name="Zhang J."/>
            <person name="Talag J."/>
            <person name="Lee S."/>
            <person name="Kudrna D."/>
            <person name="Powell R.F."/>
            <person name="Leitch I.J."/>
            <person name="Krueger R.R."/>
            <person name="Wing R.A."/>
            <person name="Amiri K.M.A."/>
            <person name="Purugganan M.D."/>
        </authorList>
    </citation>
    <scope>NUCLEOTIDE SEQUENCE [LARGE SCALE GENOMIC DNA]</scope>
    <source>
        <strain evidence="6">cv. Khalas</strain>
    </source>
</reference>
<dbReference type="RefSeq" id="XP_038985218.1">
    <property type="nucleotide sequence ID" value="XM_039129290.1"/>
</dbReference>
<dbReference type="Proteomes" id="UP000228380">
    <property type="component" value="Chromosome 8"/>
</dbReference>
<feature type="coiled-coil region" evidence="3">
    <location>
        <begin position="893"/>
        <end position="923"/>
    </location>
</feature>
<dbReference type="AlphaFoldDB" id="A0A8B9AMH0"/>
<comment type="subcellular location">
    <subcellularLocation>
        <location evidence="1">Nucleus</location>
    </subcellularLocation>
</comment>
<dbReference type="PANTHER" id="PTHR21689:SF2">
    <property type="entry name" value="PROTEIN LIN-9 HOMOLOG"/>
    <property type="match status" value="1"/>
</dbReference>
<dbReference type="GO" id="GO:0051726">
    <property type="term" value="P:regulation of cell cycle"/>
    <property type="evidence" value="ECO:0007669"/>
    <property type="project" value="TreeGrafter"/>
</dbReference>
<evidence type="ECO:0000313" key="7">
    <source>
        <dbReference type="RefSeq" id="XP_038985217.1"/>
    </source>
</evidence>
<dbReference type="InterPro" id="IPR010561">
    <property type="entry name" value="LIN-9/ALY1"/>
</dbReference>
<dbReference type="RefSeq" id="XP_038985217.1">
    <property type="nucleotide sequence ID" value="XM_039129289.1"/>
</dbReference>
<evidence type="ECO:0000256" key="1">
    <source>
        <dbReference type="ARBA" id="ARBA00004123"/>
    </source>
</evidence>
<evidence type="ECO:0000256" key="2">
    <source>
        <dbReference type="ARBA" id="ARBA00023242"/>
    </source>
</evidence>
<feature type="region of interest" description="Disordered" evidence="4">
    <location>
        <begin position="416"/>
        <end position="453"/>
    </location>
</feature>
<feature type="region of interest" description="Disordered" evidence="4">
    <location>
        <begin position="1"/>
        <end position="32"/>
    </location>
</feature>
<dbReference type="OrthoDB" id="2339771at2759"/>
<feature type="region of interest" description="Disordered" evidence="4">
    <location>
        <begin position="500"/>
        <end position="528"/>
    </location>
</feature>
<dbReference type="Pfam" id="PF00249">
    <property type="entry name" value="Myb_DNA-binding"/>
    <property type="match status" value="1"/>
</dbReference>
<reference evidence="7 8" key="2">
    <citation type="submission" date="2025-04" db="UniProtKB">
        <authorList>
            <consortium name="RefSeq"/>
        </authorList>
    </citation>
    <scope>IDENTIFICATION</scope>
    <source>
        <tissue evidence="7 8">Young leaves</tissue>
    </source>
</reference>
<keyword evidence="2" id="KW-0539">Nucleus</keyword>
<feature type="compositionally biased region" description="Basic residues" evidence="4">
    <location>
        <begin position="130"/>
        <end position="140"/>
    </location>
</feature>
<feature type="region of interest" description="Disordered" evidence="4">
    <location>
        <begin position="550"/>
        <end position="573"/>
    </location>
</feature>